<keyword evidence="6" id="KW-0472">Membrane</keyword>
<dbReference type="CDD" id="cd00082">
    <property type="entry name" value="HisKA"/>
    <property type="match status" value="1"/>
</dbReference>
<keyword evidence="3" id="KW-0597">Phosphoprotein</keyword>
<gene>
    <name evidence="8" type="ORF">GCM10016272_25190</name>
</gene>
<evidence type="ECO:0000256" key="6">
    <source>
        <dbReference type="SAM" id="Phobius"/>
    </source>
</evidence>
<evidence type="ECO:0000313" key="9">
    <source>
        <dbReference type="Proteomes" id="UP000610203"/>
    </source>
</evidence>
<evidence type="ECO:0000256" key="5">
    <source>
        <dbReference type="ARBA" id="ARBA00022777"/>
    </source>
</evidence>
<proteinExistence type="predicted"/>
<evidence type="ECO:0000256" key="4">
    <source>
        <dbReference type="ARBA" id="ARBA00022679"/>
    </source>
</evidence>
<comment type="caution">
    <text evidence="8">The sequence shown here is derived from an EMBL/GenBank/DDBJ whole genome shotgun (WGS) entry which is preliminary data.</text>
</comment>
<evidence type="ECO:0000256" key="3">
    <source>
        <dbReference type="ARBA" id="ARBA00022553"/>
    </source>
</evidence>
<protein>
    <recommendedName>
        <fullName evidence="2">histidine kinase</fullName>
        <ecNumber evidence="2">2.7.13.3</ecNumber>
    </recommendedName>
</protein>
<keyword evidence="9" id="KW-1185">Reference proteome</keyword>
<dbReference type="InterPro" id="IPR005467">
    <property type="entry name" value="His_kinase_dom"/>
</dbReference>
<keyword evidence="6" id="KW-1133">Transmembrane helix</keyword>
<dbReference type="PANTHER" id="PTHR43047:SF72">
    <property type="entry name" value="OSMOSENSING HISTIDINE PROTEIN KINASE SLN1"/>
    <property type="match status" value="1"/>
</dbReference>
<dbReference type="Gene3D" id="3.30.565.10">
    <property type="entry name" value="Histidine kinase-like ATPase, C-terminal domain"/>
    <property type="match status" value="1"/>
</dbReference>
<evidence type="ECO:0000256" key="1">
    <source>
        <dbReference type="ARBA" id="ARBA00000085"/>
    </source>
</evidence>
<feature type="transmembrane region" description="Helical" evidence="6">
    <location>
        <begin position="12"/>
        <end position="38"/>
    </location>
</feature>
<feature type="transmembrane region" description="Helical" evidence="6">
    <location>
        <begin position="188"/>
        <end position="206"/>
    </location>
</feature>
<organism evidence="8 9">
    <name type="scientific">Psychrobacter glaciei</name>
    <dbReference type="NCBI Taxonomy" id="619771"/>
    <lineage>
        <taxon>Bacteria</taxon>
        <taxon>Pseudomonadati</taxon>
        <taxon>Pseudomonadota</taxon>
        <taxon>Gammaproteobacteria</taxon>
        <taxon>Moraxellales</taxon>
        <taxon>Moraxellaceae</taxon>
        <taxon>Psychrobacter</taxon>
    </lineage>
</organism>
<dbReference type="SMART" id="SM00387">
    <property type="entry name" value="HATPase_c"/>
    <property type="match status" value="1"/>
</dbReference>
<dbReference type="PANTHER" id="PTHR43047">
    <property type="entry name" value="TWO-COMPONENT HISTIDINE PROTEIN KINASE"/>
    <property type="match status" value="1"/>
</dbReference>
<dbReference type="Pfam" id="PF00512">
    <property type="entry name" value="HisKA"/>
    <property type="match status" value="1"/>
</dbReference>
<dbReference type="EC" id="2.7.13.3" evidence="2"/>
<comment type="catalytic activity">
    <reaction evidence="1">
        <text>ATP + protein L-histidine = ADP + protein N-phospho-L-histidine.</text>
        <dbReference type="EC" id="2.7.13.3"/>
    </reaction>
</comment>
<evidence type="ECO:0000259" key="7">
    <source>
        <dbReference type="PROSITE" id="PS50109"/>
    </source>
</evidence>
<accession>A0ABQ3GV97</accession>
<dbReference type="SMART" id="SM00388">
    <property type="entry name" value="HisKA"/>
    <property type="match status" value="1"/>
</dbReference>
<dbReference type="InterPro" id="IPR004358">
    <property type="entry name" value="Sig_transdc_His_kin-like_C"/>
</dbReference>
<feature type="domain" description="Histidine kinase" evidence="7">
    <location>
        <begin position="295"/>
        <end position="514"/>
    </location>
</feature>
<keyword evidence="6" id="KW-0812">Transmembrane</keyword>
<dbReference type="InterPro" id="IPR036097">
    <property type="entry name" value="HisK_dim/P_sf"/>
</dbReference>
<sequence length="652" mass="73791">MNNQPLQILPKFIWRSVVQAIILAVLVGILLSFVYGFVHHYQQKHRHIQQLAALLTSSASTIDGADTVAKQVSIVLAAEPNIQSILFYSTPQPIADIDRFTAYQSHDDWQNALFSDTVSFNYPVVSDDITTDSAATIATTEQTDKPLSDNMIDPPDLEALTDDSTLVGYINITLDVDKLRANWLRSNLLLWLITTILAVIWMLYILRKLSWPVKDIAALTDVCEIVSKHPELEQLPVISQQFKFQELLQIKQTFTVLFDRLQKAQQDYEALAVFEQQLHHKDLSLNVQLHNFQSMITHELKTSLNAIVGGLQILDDERLSDEQKDALDIIRNGSEKLVLSLDQIIQLNQIQKGQISIHSSEFNPLQLIADLLVDFESIAKQKGLTLLSHVYHIDYTLEGDVDKIKQVLSILLSNAIKFTPVGQVSITSQLTHFDNSNRWQITIRDTGIGIDSDYIEDIFNPFFQVDSSQTRQYEGTGIGLPVVKQIAQLMSATIEVESTLGVGTQFMFTIPLPNKHHVHQQNLLAGLVVVYYYIHETGFLVDELQRLGAVVICHQQGHLVIDELNTRKVDMVMFAEDVPSSNAEVIAKRIRQFESYESEYRALLVYWYAPDQAQYLDSFEHGLKAAGIDYCHSAAYDDKALSDLLKSWLLWA</sequence>
<dbReference type="InterPro" id="IPR003594">
    <property type="entry name" value="HATPase_dom"/>
</dbReference>
<dbReference type="CDD" id="cd16922">
    <property type="entry name" value="HATPase_EvgS-ArcB-TorS-like"/>
    <property type="match status" value="1"/>
</dbReference>
<name>A0ABQ3GV97_9GAMM</name>
<dbReference type="EMBL" id="BMZR01000007">
    <property type="protein sequence ID" value="GHD37250.1"/>
    <property type="molecule type" value="Genomic_DNA"/>
</dbReference>
<dbReference type="PRINTS" id="PR00344">
    <property type="entry name" value="BCTRLSENSOR"/>
</dbReference>
<dbReference type="SUPFAM" id="SSF55874">
    <property type="entry name" value="ATPase domain of HSP90 chaperone/DNA topoisomerase II/histidine kinase"/>
    <property type="match status" value="1"/>
</dbReference>
<dbReference type="InterPro" id="IPR003661">
    <property type="entry name" value="HisK_dim/P_dom"/>
</dbReference>
<dbReference type="SUPFAM" id="SSF47384">
    <property type="entry name" value="Homodimeric domain of signal transducing histidine kinase"/>
    <property type="match status" value="1"/>
</dbReference>
<dbReference type="Proteomes" id="UP000610203">
    <property type="component" value="Unassembled WGS sequence"/>
</dbReference>
<dbReference type="RefSeq" id="WP_189586547.1">
    <property type="nucleotide sequence ID" value="NZ_BMZR01000007.1"/>
</dbReference>
<evidence type="ECO:0000313" key="8">
    <source>
        <dbReference type="EMBL" id="GHD37250.1"/>
    </source>
</evidence>
<dbReference type="InterPro" id="IPR036890">
    <property type="entry name" value="HATPase_C_sf"/>
</dbReference>
<evidence type="ECO:0000256" key="2">
    <source>
        <dbReference type="ARBA" id="ARBA00012438"/>
    </source>
</evidence>
<dbReference type="PROSITE" id="PS50109">
    <property type="entry name" value="HIS_KIN"/>
    <property type="match status" value="1"/>
</dbReference>
<keyword evidence="4" id="KW-0808">Transferase</keyword>
<dbReference type="Gene3D" id="1.10.287.130">
    <property type="match status" value="1"/>
</dbReference>
<keyword evidence="5" id="KW-0418">Kinase</keyword>
<dbReference type="Pfam" id="PF02518">
    <property type="entry name" value="HATPase_c"/>
    <property type="match status" value="1"/>
</dbReference>
<reference evidence="9" key="1">
    <citation type="journal article" date="2019" name="Int. J. Syst. Evol. Microbiol.">
        <title>The Global Catalogue of Microorganisms (GCM) 10K type strain sequencing project: providing services to taxonomists for standard genome sequencing and annotation.</title>
        <authorList>
            <consortium name="The Broad Institute Genomics Platform"/>
            <consortium name="The Broad Institute Genome Sequencing Center for Infectious Disease"/>
            <person name="Wu L."/>
            <person name="Ma J."/>
        </authorList>
    </citation>
    <scope>NUCLEOTIDE SEQUENCE [LARGE SCALE GENOMIC DNA]</scope>
    <source>
        <strain evidence="9">KCTC 42280</strain>
    </source>
</reference>